<organism evidence="3 4">
    <name type="scientific">Hohenbuehelia grisea</name>
    <dbReference type="NCBI Taxonomy" id="104357"/>
    <lineage>
        <taxon>Eukaryota</taxon>
        <taxon>Fungi</taxon>
        <taxon>Dikarya</taxon>
        <taxon>Basidiomycota</taxon>
        <taxon>Agaricomycotina</taxon>
        <taxon>Agaricomycetes</taxon>
        <taxon>Agaricomycetidae</taxon>
        <taxon>Agaricales</taxon>
        <taxon>Pleurotineae</taxon>
        <taxon>Pleurotaceae</taxon>
        <taxon>Hohenbuehelia</taxon>
    </lineage>
</organism>
<feature type="transmembrane region" description="Helical" evidence="1">
    <location>
        <begin position="45"/>
        <end position="68"/>
    </location>
</feature>
<comment type="caution">
    <text evidence="3">The sequence shown here is derived from an EMBL/GenBank/DDBJ whole genome shotgun (WGS) entry which is preliminary data.</text>
</comment>
<keyword evidence="1" id="KW-0472">Membrane</keyword>
<evidence type="ECO:0000259" key="2">
    <source>
        <dbReference type="Pfam" id="PF20152"/>
    </source>
</evidence>
<feature type="transmembrane region" description="Helical" evidence="1">
    <location>
        <begin position="13"/>
        <end position="33"/>
    </location>
</feature>
<feature type="transmembrane region" description="Helical" evidence="1">
    <location>
        <begin position="115"/>
        <end position="134"/>
    </location>
</feature>
<evidence type="ECO:0000313" key="3">
    <source>
        <dbReference type="EMBL" id="KAL0955568.1"/>
    </source>
</evidence>
<proteinExistence type="predicted"/>
<dbReference type="InterPro" id="IPR045339">
    <property type="entry name" value="DUF6534"/>
</dbReference>
<reference evidence="4" key="1">
    <citation type="submission" date="2024-06" db="EMBL/GenBank/DDBJ databases">
        <title>Multi-omics analyses provide insights into the biosynthesis of the anticancer antibiotic pleurotin in Hohenbuehelia grisea.</title>
        <authorList>
            <person name="Weaver J.A."/>
            <person name="Alberti F."/>
        </authorList>
    </citation>
    <scope>NUCLEOTIDE SEQUENCE [LARGE SCALE GENOMIC DNA]</scope>
    <source>
        <strain evidence="4">T-177</strain>
    </source>
</reference>
<name>A0ABR3JJT1_9AGAR</name>
<keyword evidence="4" id="KW-1185">Reference proteome</keyword>
<keyword evidence="1" id="KW-0812">Transmembrane</keyword>
<dbReference type="Proteomes" id="UP001556367">
    <property type="component" value="Unassembled WGS sequence"/>
</dbReference>
<gene>
    <name evidence="3" type="ORF">HGRIS_001808</name>
</gene>
<evidence type="ECO:0000256" key="1">
    <source>
        <dbReference type="SAM" id="Phobius"/>
    </source>
</evidence>
<feature type="transmembrane region" description="Helical" evidence="1">
    <location>
        <begin position="199"/>
        <end position="223"/>
    </location>
</feature>
<feature type="domain" description="DUF6534" evidence="2">
    <location>
        <begin position="163"/>
        <end position="229"/>
    </location>
</feature>
<keyword evidence="1" id="KW-1133">Transmembrane helix</keyword>
<dbReference type="Pfam" id="PF20152">
    <property type="entry name" value="DUF6534"/>
    <property type="match status" value="1"/>
</dbReference>
<dbReference type="PANTHER" id="PTHR40465">
    <property type="entry name" value="CHROMOSOME 1, WHOLE GENOME SHOTGUN SEQUENCE"/>
    <property type="match status" value="1"/>
</dbReference>
<feature type="transmembrane region" description="Helical" evidence="1">
    <location>
        <begin position="80"/>
        <end position="103"/>
    </location>
</feature>
<sequence length="288" mass="32519">MVNPRTLLGAQELTVMLSGYLVGILTVQTYYYLRNSTGDPWVLKALVCFLWLTEFTCIVCMYHGFYIISILTPGPPKEVLSPTLTIAPLFLSSLNAPLTQAYFTYRLYRFSQKKWLAILLWMSSAILVVVVLLASTSMVLSSDREVWRQNWNGAYVSSMVLVAALDVIIAGCLCYYLYKSGRDQGTPTFRRTVKLVDGVILWTIQTGLLTSIVAVTAMTIFFADYNNCSSSSRLLVAFVRRVLNHFSCRCLACFKSSCHQIVSEHPSRNDDCTRKVPQDYTRWPGFKG</sequence>
<evidence type="ECO:0000313" key="4">
    <source>
        <dbReference type="Proteomes" id="UP001556367"/>
    </source>
</evidence>
<feature type="transmembrane region" description="Helical" evidence="1">
    <location>
        <begin position="154"/>
        <end position="178"/>
    </location>
</feature>
<accession>A0ABR3JJT1</accession>
<protein>
    <recommendedName>
        <fullName evidence="2">DUF6534 domain-containing protein</fullName>
    </recommendedName>
</protein>
<dbReference type="PANTHER" id="PTHR40465:SF1">
    <property type="entry name" value="DUF6534 DOMAIN-CONTAINING PROTEIN"/>
    <property type="match status" value="1"/>
</dbReference>
<dbReference type="EMBL" id="JASNQZ010000006">
    <property type="protein sequence ID" value="KAL0955568.1"/>
    <property type="molecule type" value="Genomic_DNA"/>
</dbReference>